<dbReference type="Proteomes" id="UP000002014">
    <property type="component" value="Chromosome"/>
</dbReference>
<gene>
    <name evidence="1" type="ordered locus">P9215_09831</name>
</gene>
<dbReference type="KEGG" id="pmh:P9215_09831"/>
<dbReference type="HOGENOM" id="CLU_2247645_0_0_3"/>
<name>A8G4R7_PROM2</name>
<accession>A8G4R7</accession>
<protein>
    <submittedName>
        <fullName evidence="1">Uncharacterized protein</fullName>
    </submittedName>
</protein>
<dbReference type="STRING" id="93060.P9215_09831"/>
<proteinExistence type="predicted"/>
<reference evidence="1 2" key="1">
    <citation type="journal article" date="2007" name="PLoS Genet.">
        <title>Patterns and implications of gene gain and loss in the evolution of Prochlorococcus.</title>
        <authorList>
            <person name="Kettler G.C."/>
            <person name="Martiny A.C."/>
            <person name="Huang K."/>
            <person name="Zucker J."/>
            <person name="Coleman M.L."/>
            <person name="Rodrigue S."/>
            <person name="Chen F."/>
            <person name="Lapidus A."/>
            <person name="Ferriera S."/>
            <person name="Johnson J."/>
            <person name="Steglich C."/>
            <person name="Church G.M."/>
            <person name="Richardson P."/>
            <person name="Chisholm S.W."/>
        </authorList>
    </citation>
    <scope>NUCLEOTIDE SEQUENCE [LARGE SCALE GENOMIC DNA]</scope>
    <source>
        <strain evidence="1 2">MIT 9215</strain>
    </source>
</reference>
<dbReference type="EMBL" id="CP000825">
    <property type="protein sequence ID" value="ABV50598.1"/>
    <property type="molecule type" value="Genomic_DNA"/>
</dbReference>
<dbReference type="AlphaFoldDB" id="A8G4R7"/>
<sequence length="104" mass="11642">MAIVANVLNSDVFRSEGSKSSTNSLRLDFSSREKLLLTAFNSIADLGLEYLFFRSLIASFIELISELVISERSFFVIGLPFKYRTASTLVTRSISDFGVVFRSD</sequence>
<evidence type="ECO:0000313" key="1">
    <source>
        <dbReference type="EMBL" id="ABV50598.1"/>
    </source>
</evidence>
<organism evidence="1 2">
    <name type="scientific">Prochlorococcus marinus (strain MIT 9215)</name>
    <dbReference type="NCBI Taxonomy" id="93060"/>
    <lineage>
        <taxon>Bacteria</taxon>
        <taxon>Bacillati</taxon>
        <taxon>Cyanobacteriota</taxon>
        <taxon>Cyanophyceae</taxon>
        <taxon>Synechococcales</taxon>
        <taxon>Prochlorococcaceae</taxon>
        <taxon>Prochlorococcus</taxon>
    </lineage>
</organism>
<evidence type="ECO:0000313" key="2">
    <source>
        <dbReference type="Proteomes" id="UP000002014"/>
    </source>
</evidence>